<dbReference type="AlphaFoldDB" id="A0AAV4H2U3"/>
<organism evidence="1 2">
    <name type="scientific">Elysia marginata</name>
    <dbReference type="NCBI Taxonomy" id="1093978"/>
    <lineage>
        <taxon>Eukaryota</taxon>
        <taxon>Metazoa</taxon>
        <taxon>Spiralia</taxon>
        <taxon>Lophotrochozoa</taxon>
        <taxon>Mollusca</taxon>
        <taxon>Gastropoda</taxon>
        <taxon>Heterobranchia</taxon>
        <taxon>Euthyneura</taxon>
        <taxon>Panpulmonata</taxon>
        <taxon>Sacoglossa</taxon>
        <taxon>Placobranchoidea</taxon>
        <taxon>Plakobranchidae</taxon>
        <taxon>Elysia</taxon>
    </lineage>
</organism>
<gene>
    <name evidence="1" type="ORF">ElyMa_004338700</name>
</gene>
<accession>A0AAV4H2U3</accession>
<keyword evidence="2" id="KW-1185">Reference proteome</keyword>
<name>A0AAV4H2U3_9GAST</name>
<evidence type="ECO:0000313" key="1">
    <source>
        <dbReference type="EMBL" id="GFR91854.1"/>
    </source>
</evidence>
<proteinExistence type="predicted"/>
<dbReference type="EMBL" id="BMAT01008746">
    <property type="protein sequence ID" value="GFR91854.1"/>
    <property type="molecule type" value="Genomic_DNA"/>
</dbReference>
<sequence>MFFKLKGVLEFQFKSKPSHTDLEKESFQKNMLSFAQCISDDRMYYGNLLGQDIYKIVRGDYTWIFSLRKIENSPYYLKGNVAEWLACRTLDLDVAGSIPDHSMLQLLCESN</sequence>
<evidence type="ECO:0008006" key="3">
    <source>
        <dbReference type="Google" id="ProtNLM"/>
    </source>
</evidence>
<dbReference type="Proteomes" id="UP000762676">
    <property type="component" value="Unassembled WGS sequence"/>
</dbReference>
<protein>
    <recommendedName>
        <fullName evidence="3">C-type lectin domain-containing protein</fullName>
    </recommendedName>
</protein>
<evidence type="ECO:0000313" key="2">
    <source>
        <dbReference type="Proteomes" id="UP000762676"/>
    </source>
</evidence>
<reference evidence="1 2" key="1">
    <citation type="journal article" date="2021" name="Elife">
        <title>Chloroplast acquisition without the gene transfer in kleptoplastic sea slugs, Plakobranchus ocellatus.</title>
        <authorList>
            <person name="Maeda T."/>
            <person name="Takahashi S."/>
            <person name="Yoshida T."/>
            <person name="Shimamura S."/>
            <person name="Takaki Y."/>
            <person name="Nagai Y."/>
            <person name="Toyoda A."/>
            <person name="Suzuki Y."/>
            <person name="Arimoto A."/>
            <person name="Ishii H."/>
            <person name="Satoh N."/>
            <person name="Nishiyama T."/>
            <person name="Hasebe M."/>
            <person name="Maruyama T."/>
            <person name="Minagawa J."/>
            <person name="Obokata J."/>
            <person name="Shigenobu S."/>
        </authorList>
    </citation>
    <scope>NUCLEOTIDE SEQUENCE [LARGE SCALE GENOMIC DNA]</scope>
</reference>
<comment type="caution">
    <text evidence="1">The sequence shown here is derived from an EMBL/GenBank/DDBJ whole genome shotgun (WGS) entry which is preliminary data.</text>
</comment>